<evidence type="ECO:0000313" key="1">
    <source>
        <dbReference type="EMBL" id="KKN24348.1"/>
    </source>
</evidence>
<dbReference type="EMBL" id="LAZR01002889">
    <property type="protein sequence ID" value="KKN24348.1"/>
    <property type="molecule type" value="Genomic_DNA"/>
</dbReference>
<gene>
    <name evidence="1" type="ORF">LCGC14_0895750</name>
</gene>
<accession>A0A0F9S4V2</accession>
<proteinExistence type="predicted"/>
<dbReference type="AlphaFoldDB" id="A0A0F9S4V2"/>
<evidence type="ECO:0008006" key="2">
    <source>
        <dbReference type="Google" id="ProtNLM"/>
    </source>
</evidence>
<name>A0A0F9S4V2_9ZZZZ</name>
<comment type="caution">
    <text evidence="1">The sequence shown here is derived from an EMBL/GenBank/DDBJ whole genome shotgun (WGS) entry which is preliminary data.</text>
</comment>
<organism evidence="1">
    <name type="scientific">marine sediment metagenome</name>
    <dbReference type="NCBI Taxonomy" id="412755"/>
    <lineage>
        <taxon>unclassified sequences</taxon>
        <taxon>metagenomes</taxon>
        <taxon>ecological metagenomes</taxon>
    </lineage>
</organism>
<reference evidence="1" key="1">
    <citation type="journal article" date="2015" name="Nature">
        <title>Complex archaea that bridge the gap between prokaryotes and eukaryotes.</title>
        <authorList>
            <person name="Spang A."/>
            <person name="Saw J.H."/>
            <person name="Jorgensen S.L."/>
            <person name="Zaremba-Niedzwiedzka K."/>
            <person name="Martijn J."/>
            <person name="Lind A.E."/>
            <person name="van Eijk R."/>
            <person name="Schleper C."/>
            <person name="Guy L."/>
            <person name="Ettema T.J."/>
        </authorList>
    </citation>
    <scope>NUCLEOTIDE SEQUENCE</scope>
</reference>
<protein>
    <recommendedName>
        <fullName evidence="2">ArnR1-like winged helix-turn-helix domain-containing protein</fullName>
    </recommendedName>
</protein>
<sequence>MNGITMAQWEILDHTKHRAANQNYCGDSSDMQVLVKLSLMRSVGKVGFCEDEYFTITKAGREQLSEGIGAVKLRRR</sequence>